<dbReference type="OMA" id="YLFQCIQ"/>
<organism evidence="4 5">
    <name type="scientific">Paramecium primaurelia</name>
    <dbReference type="NCBI Taxonomy" id="5886"/>
    <lineage>
        <taxon>Eukaryota</taxon>
        <taxon>Sar</taxon>
        <taxon>Alveolata</taxon>
        <taxon>Ciliophora</taxon>
        <taxon>Intramacronucleata</taxon>
        <taxon>Oligohymenophorea</taxon>
        <taxon>Peniculida</taxon>
        <taxon>Parameciidae</taxon>
        <taxon>Paramecium</taxon>
    </lineage>
</organism>
<dbReference type="Pfam" id="PF13639">
    <property type="entry name" value="zf-RING_2"/>
    <property type="match status" value="1"/>
</dbReference>
<dbReference type="InterPro" id="IPR001841">
    <property type="entry name" value="Znf_RING"/>
</dbReference>
<dbReference type="EMBL" id="CAJJDM010000097">
    <property type="protein sequence ID" value="CAD8093821.1"/>
    <property type="molecule type" value="Genomic_DNA"/>
</dbReference>
<accession>A0A8S1NU99</accession>
<proteinExistence type="predicted"/>
<keyword evidence="5" id="KW-1185">Reference proteome</keyword>
<evidence type="ECO:0000313" key="4">
    <source>
        <dbReference type="EMBL" id="CAD8093821.1"/>
    </source>
</evidence>
<evidence type="ECO:0000256" key="2">
    <source>
        <dbReference type="SAM" id="Phobius"/>
    </source>
</evidence>
<dbReference type="PROSITE" id="PS50089">
    <property type="entry name" value="ZF_RING_2"/>
    <property type="match status" value="1"/>
</dbReference>
<gene>
    <name evidence="4" type="ORF">PPRIM_AZ9-3.1.T0940073</name>
</gene>
<feature type="transmembrane region" description="Helical" evidence="2">
    <location>
        <begin position="588"/>
        <end position="606"/>
    </location>
</feature>
<evidence type="ECO:0000256" key="1">
    <source>
        <dbReference type="PROSITE-ProRule" id="PRU00175"/>
    </source>
</evidence>
<comment type="caution">
    <text evidence="4">The sequence shown here is derived from an EMBL/GenBank/DDBJ whole genome shotgun (WGS) entry which is preliminary data.</text>
</comment>
<sequence>MYIYIIFIEIVCGSHLYSRSNGSVENQIFRECSYSGLNSDYYLFQCIQNYIFVPKLELTQKQIGIHSQKRNGEIKLSNFLICDLITNEGQKTLEIRRTLFPQYSNLIKQENNIMFYDLTQIDSICVIVSLLKRLDNQEYLIEIYPMFPGDVNKFFSISYKFNSDSNRSIFGFSQLYNKIRNALLLIILKQNQIQLIEYSLFDEKFREVSTYSLSKNNVPLNWKVQQSGYIIITYEQFQVLYSIGEILYEIQEIYRFDSQPLQMLTNFNGTNSNYILQQNMNRTKLFIIEEIEQQYQSKNVRFIQQFDLQYSNIAFLIDETQLLLIYDDFETVQTNIRNLRLDQIQFCQHDIEELPQMNQQSINYQQQYDPDIYSQSKIIKLQQDCQIPCDLIYESLNISLVPYKSECIFESLYNQFLNGCNRFNNCYTCMQQMGCEWIEDKCQTEQNYERLSLNQVKESSKWFVNKILKCGQEIEFNQTYYGSVSKGTVFTLFHDANIYQEFNLVFNLQVEQSQNMNFIEQSFCLGNDQLQLCNQIILNHFNSDFRFNGYYFRIIFVILDDIKINELTITIKQDDPTIDSEYYRIVKLTSWLFLAVILFGTIIYIANKRMDYLISLSIQNQQQNLDTDSLQNVMEYMIKEKVIVKEHFSQQILHYDQDKCPFCIEQYEIQQEIIQIFCGHIFHLECFEDWIRINTKLVRCPICNQTIEYFLKHKDQFKK</sequence>
<evidence type="ECO:0000313" key="5">
    <source>
        <dbReference type="Proteomes" id="UP000688137"/>
    </source>
</evidence>
<evidence type="ECO:0000259" key="3">
    <source>
        <dbReference type="PROSITE" id="PS50089"/>
    </source>
</evidence>
<keyword evidence="2" id="KW-0812">Transmembrane</keyword>
<keyword evidence="1" id="KW-0863">Zinc-finger</keyword>
<protein>
    <recommendedName>
        <fullName evidence="3">RING-type domain-containing protein</fullName>
    </recommendedName>
</protein>
<dbReference type="AlphaFoldDB" id="A0A8S1NU99"/>
<dbReference type="GO" id="GO:0008270">
    <property type="term" value="F:zinc ion binding"/>
    <property type="evidence" value="ECO:0007669"/>
    <property type="project" value="UniProtKB-KW"/>
</dbReference>
<keyword evidence="1" id="KW-0862">Zinc</keyword>
<reference evidence="4" key="1">
    <citation type="submission" date="2021-01" db="EMBL/GenBank/DDBJ databases">
        <authorList>
            <consortium name="Genoscope - CEA"/>
            <person name="William W."/>
        </authorList>
    </citation>
    <scope>NUCLEOTIDE SEQUENCE</scope>
</reference>
<name>A0A8S1NU99_PARPR</name>
<keyword evidence="2" id="KW-1133">Transmembrane helix</keyword>
<feature type="domain" description="RING-type" evidence="3">
    <location>
        <begin position="660"/>
        <end position="704"/>
    </location>
</feature>
<keyword evidence="1" id="KW-0479">Metal-binding</keyword>
<dbReference type="SMART" id="SM00184">
    <property type="entry name" value="RING"/>
    <property type="match status" value="1"/>
</dbReference>
<dbReference type="Proteomes" id="UP000688137">
    <property type="component" value="Unassembled WGS sequence"/>
</dbReference>
<keyword evidence="2" id="KW-0472">Membrane</keyword>